<reference evidence="1" key="3">
    <citation type="submission" date="2025-09" db="UniProtKB">
        <authorList>
            <consortium name="Ensembl"/>
        </authorList>
    </citation>
    <scope>IDENTIFICATION</scope>
</reference>
<reference evidence="1" key="1">
    <citation type="submission" date="2020-07" db="EMBL/GenBank/DDBJ databases">
        <title>A long reads based de novo assembly of the rainbow trout Arlee double haploid line genome.</title>
        <authorList>
            <person name="Gao G."/>
            <person name="Palti Y."/>
        </authorList>
    </citation>
    <scope>NUCLEOTIDE SEQUENCE [LARGE SCALE GENOMIC DNA]</scope>
</reference>
<dbReference type="GO" id="GO:0032021">
    <property type="term" value="C:NELF complex"/>
    <property type="evidence" value="ECO:0007669"/>
    <property type="project" value="TreeGrafter"/>
</dbReference>
<accession>A0A8C7TNS2</accession>
<organism evidence="1 2">
    <name type="scientific">Oncorhynchus mykiss</name>
    <name type="common">Rainbow trout</name>
    <name type="synonym">Salmo gairdneri</name>
    <dbReference type="NCBI Taxonomy" id="8022"/>
    <lineage>
        <taxon>Eukaryota</taxon>
        <taxon>Metazoa</taxon>
        <taxon>Chordata</taxon>
        <taxon>Craniata</taxon>
        <taxon>Vertebrata</taxon>
        <taxon>Euteleostomi</taxon>
        <taxon>Actinopterygii</taxon>
        <taxon>Neopterygii</taxon>
        <taxon>Teleostei</taxon>
        <taxon>Protacanthopterygii</taxon>
        <taxon>Salmoniformes</taxon>
        <taxon>Salmonidae</taxon>
        <taxon>Salmoninae</taxon>
        <taxon>Oncorhynchus</taxon>
    </lineage>
</organism>
<sequence>MFAGLPELGISNGEDLKETLTNCTEPLKAIDQFQTENGILLPTLQSALPFLDLHGTPRLEFHQSVFDELRDKLMERVATIAEGKDEERYGKLEELLEKSFPLVKMPSIQSFLFIVCAVEVKRQIWQDNQALFGDEVSPLLKQYIVEKEAALFSSDLSILHNFFSPSPKARRQGEVVLKLTQMIGKNVKLYDMVLQFLRTLFLRTRNVHYCTLRAELLMSLHDLDISEICSVDPCHKFTWCLDACIREKFVDAKRARELQGFLDGVKKGQEQVLGDLSMILCDPFACNTLVLSTVRNLQELLSQDALPRDSPDLMLLLRMLSLGQGAWDMIDSQVFKEPRLELEVVTRFLPAMLSVVVDDYTFTVEQKLPSEEKTSLTYPTALPDAFNKYLQENRVACEIGLYYTLHIAKQRNKNALQRLLPALVETHNEMAFGDIFLHLLTGHLTLLSDEFGTEEFCSAVFDGFLLASFSRSVLSWDAFDRLEWTFLFKTLEDFNFSSEVTHFLF</sequence>
<dbReference type="GO" id="GO:0034244">
    <property type="term" value="P:negative regulation of transcription elongation by RNA polymerase II"/>
    <property type="evidence" value="ECO:0007669"/>
    <property type="project" value="TreeGrafter"/>
</dbReference>
<dbReference type="Pfam" id="PF06209">
    <property type="entry name" value="COBRA1"/>
    <property type="match status" value="1"/>
</dbReference>
<dbReference type="PANTHER" id="PTHR13503">
    <property type="entry name" value="NEGATIVE ELONGATION FACTOR COMPLEX MEMBER B"/>
    <property type="match status" value="1"/>
</dbReference>
<name>A0A8C7TNS2_ONCMY</name>
<reference evidence="1" key="2">
    <citation type="submission" date="2025-08" db="UniProtKB">
        <authorList>
            <consortium name="Ensembl"/>
        </authorList>
    </citation>
    <scope>IDENTIFICATION</scope>
</reference>
<dbReference type="GeneTree" id="ENSGT00390000012665"/>
<evidence type="ECO:0000313" key="1">
    <source>
        <dbReference type="Ensembl" id="ENSOMYP00000083968.2"/>
    </source>
</evidence>
<dbReference type="Proteomes" id="UP000694395">
    <property type="component" value="Chromosome 11"/>
</dbReference>
<dbReference type="InterPro" id="IPR010405">
    <property type="entry name" value="COBRA1"/>
</dbReference>
<evidence type="ECO:0000313" key="2">
    <source>
        <dbReference type="Proteomes" id="UP000694395"/>
    </source>
</evidence>
<proteinExistence type="predicted"/>
<protein>
    <submittedName>
        <fullName evidence="1">Negative elongation factor complex member B</fullName>
    </submittedName>
</protein>
<dbReference type="PANTHER" id="PTHR13503:SF3">
    <property type="entry name" value="NEGATIVE ELONGATION FACTOR B"/>
    <property type="match status" value="1"/>
</dbReference>
<keyword evidence="2" id="KW-1185">Reference proteome</keyword>
<dbReference type="Ensembl" id="ENSOMYT00000091456.2">
    <property type="protein sequence ID" value="ENSOMYP00000083968.2"/>
    <property type="gene ID" value="ENSOMYG00000038706.2"/>
</dbReference>
<dbReference type="AlphaFoldDB" id="A0A8C7TNS2"/>